<comment type="similarity">
    <text evidence="1">Belongs to the bacterial ribosomal protein bL33 family.</text>
</comment>
<organism evidence="5 6">
    <name type="scientific">Filobacillus milosensis</name>
    <dbReference type="NCBI Taxonomy" id="94137"/>
    <lineage>
        <taxon>Bacteria</taxon>
        <taxon>Bacillati</taxon>
        <taxon>Bacillota</taxon>
        <taxon>Bacilli</taxon>
        <taxon>Bacillales</taxon>
        <taxon>Bacillaceae</taxon>
        <taxon>Filobacillus</taxon>
    </lineage>
</organism>
<evidence type="ECO:0000313" key="6">
    <source>
        <dbReference type="Proteomes" id="UP000297975"/>
    </source>
</evidence>
<dbReference type="GO" id="GO:0003735">
    <property type="term" value="F:structural constituent of ribosome"/>
    <property type="evidence" value="ECO:0007669"/>
    <property type="project" value="InterPro"/>
</dbReference>
<keyword evidence="3" id="KW-0687">Ribonucleoprotein</keyword>
<evidence type="ECO:0000256" key="3">
    <source>
        <dbReference type="ARBA" id="ARBA00023274"/>
    </source>
</evidence>
<dbReference type="Gene3D" id="2.20.28.120">
    <property type="entry name" value="Ribosomal protein L33"/>
    <property type="match status" value="1"/>
</dbReference>
<evidence type="ECO:0000256" key="1">
    <source>
        <dbReference type="ARBA" id="ARBA00007596"/>
    </source>
</evidence>
<dbReference type="InterPro" id="IPR001705">
    <property type="entry name" value="Ribosomal_bL33"/>
</dbReference>
<dbReference type="GO" id="GO:0005737">
    <property type="term" value="C:cytoplasm"/>
    <property type="evidence" value="ECO:0007669"/>
    <property type="project" value="UniProtKB-ARBA"/>
</dbReference>
<dbReference type="GO" id="GO:0006412">
    <property type="term" value="P:translation"/>
    <property type="evidence" value="ECO:0007669"/>
    <property type="project" value="InterPro"/>
</dbReference>
<gene>
    <name evidence="5" type="primary">rpmG</name>
    <name evidence="5" type="ORF">E3U55_11850</name>
</gene>
<dbReference type="InterPro" id="IPR038584">
    <property type="entry name" value="Ribosomal_bL33_sf"/>
</dbReference>
<dbReference type="NCBIfam" id="TIGR01023">
    <property type="entry name" value="rpmG_bact"/>
    <property type="match status" value="1"/>
</dbReference>
<evidence type="ECO:0000313" key="5">
    <source>
        <dbReference type="EMBL" id="TFB18549.1"/>
    </source>
</evidence>
<evidence type="ECO:0000256" key="4">
    <source>
        <dbReference type="ARBA" id="ARBA00035176"/>
    </source>
</evidence>
<dbReference type="EMBL" id="SOPW01000013">
    <property type="protein sequence ID" value="TFB18549.1"/>
    <property type="molecule type" value="Genomic_DNA"/>
</dbReference>
<keyword evidence="6" id="KW-1185">Reference proteome</keyword>
<name>A0A4Y8IIX8_9BACI</name>
<sequence>MRINITLVCTETGDLNYHTTNNKRNNPE</sequence>
<evidence type="ECO:0000256" key="2">
    <source>
        <dbReference type="ARBA" id="ARBA00022980"/>
    </source>
</evidence>
<accession>A0A4Y8IIX8</accession>
<dbReference type="Pfam" id="PF00471">
    <property type="entry name" value="Ribosomal_L33"/>
    <property type="match status" value="1"/>
</dbReference>
<comment type="caution">
    <text evidence="5">The sequence shown here is derived from an EMBL/GenBank/DDBJ whole genome shotgun (WGS) entry which is preliminary data.</text>
</comment>
<dbReference type="Proteomes" id="UP000297975">
    <property type="component" value="Unassembled WGS sequence"/>
</dbReference>
<proteinExistence type="inferred from homology"/>
<protein>
    <recommendedName>
        <fullName evidence="4">Large ribosomal subunit protein bL33</fullName>
    </recommendedName>
</protein>
<dbReference type="GO" id="GO:1990904">
    <property type="term" value="C:ribonucleoprotein complex"/>
    <property type="evidence" value="ECO:0007669"/>
    <property type="project" value="UniProtKB-KW"/>
</dbReference>
<dbReference type="SUPFAM" id="SSF57829">
    <property type="entry name" value="Zn-binding ribosomal proteins"/>
    <property type="match status" value="1"/>
</dbReference>
<dbReference type="AlphaFoldDB" id="A0A4Y8IIX8"/>
<keyword evidence="2 5" id="KW-0689">Ribosomal protein</keyword>
<reference evidence="5 6" key="1">
    <citation type="submission" date="2019-03" db="EMBL/GenBank/DDBJ databases">
        <authorList>
            <person name="He R.-H."/>
        </authorList>
    </citation>
    <scope>NUCLEOTIDE SEQUENCE [LARGE SCALE GENOMIC DNA]</scope>
    <source>
        <strain evidence="6">SH 714</strain>
    </source>
</reference>
<dbReference type="GO" id="GO:0005840">
    <property type="term" value="C:ribosome"/>
    <property type="evidence" value="ECO:0007669"/>
    <property type="project" value="UniProtKB-KW"/>
</dbReference>
<dbReference type="InterPro" id="IPR011332">
    <property type="entry name" value="Ribosomal_zn-bd"/>
</dbReference>